<dbReference type="InterPro" id="IPR001223">
    <property type="entry name" value="Glyco_hydro18_cat"/>
</dbReference>
<dbReference type="SUPFAM" id="SSF51445">
    <property type="entry name" value="(Trans)glycosidases"/>
    <property type="match status" value="3"/>
</dbReference>
<evidence type="ECO:0000256" key="3">
    <source>
        <dbReference type="ARBA" id="ARBA00022473"/>
    </source>
</evidence>
<evidence type="ECO:0000256" key="2">
    <source>
        <dbReference type="ARBA" id="ARBA00006606"/>
    </source>
</evidence>
<dbReference type="PANTHER" id="PTHR11177:SF235">
    <property type="entry name" value="CHITINASE-LIKE PROTEIN IDGF1-RELATED"/>
    <property type="match status" value="1"/>
</dbReference>
<dbReference type="EMBL" id="CCAG010021114">
    <property type="status" value="NOT_ANNOTATED_CDS"/>
    <property type="molecule type" value="Genomic_DNA"/>
</dbReference>
<evidence type="ECO:0000313" key="11">
    <source>
        <dbReference type="EnsemblMetazoa" id="GMOY003196-PA"/>
    </source>
</evidence>
<keyword evidence="5 9" id="KW-0732">Signal</keyword>
<dbReference type="FunFam" id="3.10.50.10:FF:000007">
    <property type="entry name" value="chitinase-like protein Idgf4"/>
    <property type="match status" value="2"/>
</dbReference>
<dbReference type="Pfam" id="PF00704">
    <property type="entry name" value="Glyco_hydro_18"/>
    <property type="match status" value="3"/>
</dbReference>
<keyword evidence="6" id="KW-1015">Disulfide bond</keyword>
<dbReference type="Gene3D" id="3.20.20.80">
    <property type="entry name" value="Glycosidases"/>
    <property type="match status" value="3"/>
</dbReference>
<evidence type="ECO:0000259" key="10">
    <source>
        <dbReference type="PROSITE" id="PS51910"/>
    </source>
</evidence>
<keyword evidence="7" id="KW-0325">Glycoprotein</keyword>
<feature type="domain" description="GH18" evidence="10">
    <location>
        <begin position="454"/>
        <end position="877"/>
    </location>
</feature>
<feature type="chain" id="PRO_5008407466" description="GH18 domain-containing protein" evidence="9">
    <location>
        <begin position="21"/>
        <end position="1302"/>
    </location>
</feature>
<dbReference type="SMART" id="SM00636">
    <property type="entry name" value="Glyco_18"/>
    <property type="match status" value="3"/>
</dbReference>
<accession>A0A1B0FHE4</accession>
<dbReference type="InterPro" id="IPR017853">
    <property type="entry name" value="GH"/>
</dbReference>
<keyword evidence="3" id="KW-0217">Developmental protein</keyword>
<dbReference type="PhylomeDB" id="A0A1B0FHE4"/>
<comment type="similarity">
    <text evidence="2">Belongs to the glycosyl hydrolase 18 family. IDGF subfamily.</text>
</comment>
<dbReference type="GO" id="GO:0006032">
    <property type="term" value="P:chitin catabolic process"/>
    <property type="evidence" value="ECO:0007669"/>
    <property type="project" value="TreeGrafter"/>
</dbReference>
<dbReference type="GO" id="GO:0004568">
    <property type="term" value="F:chitinase activity"/>
    <property type="evidence" value="ECO:0007669"/>
    <property type="project" value="TreeGrafter"/>
</dbReference>
<dbReference type="Proteomes" id="UP000092444">
    <property type="component" value="Unassembled WGS sequence"/>
</dbReference>
<dbReference type="EnsemblMetazoa" id="GMOY003196-RA">
    <property type="protein sequence ID" value="GMOY003196-PA"/>
    <property type="gene ID" value="GMOY003196"/>
</dbReference>
<feature type="domain" description="GH18" evidence="10">
    <location>
        <begin position="885"/>
        <end position="1302"/>
    </location>
</feature>
<evidence type="ECO:0000256" key="9">
    <source>
        <dbReference type="SAM" id="SignalP"/>
    </source>
</evidence>
<keyword evidence="4" id="KW-0964">Secreted</keyword>
<dbReference type="InterPro" id="IPR050314">
    <property type="entry name" value="Glycosyl_Hydrlase_18"/>
</dbReference>
<dbReference type="FunFam" id="3.20.20.80:FF:000071">
    <property type="entry name" value="Imaginal disc growth factor"/>
    <property type="match status" value="3"/>
</dbReference>
<dbReference type="STRING" id="37546.A0A1B0FHE4"/>
<dbReference type="InterPro" id="IPR029070">
    <property type="entry name" value="Chitinase_insertion_sf"/>
</dbReference>
<evidence type="ECO:0000256" key="5">
    <source>
        <dbReference type="ARBA" id="ARBA00022729"/>
    </source>
</evidence>
<dbReference type="InterPro" id="IPR015520">
    <property type="entry name" value="IDGF"/>
</dbReference>
<feature type="domain" description="GH18" evidence="10">
    <location>
        <begin position="29"/>
        <end position="447"/>
    </location>
</feature>
<evidence type="ECO:0000256" key="8">
    <source>
        <dbReference type="ARBA" id="ARBA00054889"/>
    </source>
</evidence>
<evidence type="ECO:0000256" key="1">
    <source>
        <dbReference type="ARBA" id="ARBA00004613"/>
    </source>
</evidence>
<evidence type="ECO:0000256" key="4">
    <source>
        <dbReference type="ARBA" id="ARBA00022525"/>
    </source>
</evidence>
<dbReference type="PROSITE" id="PS51910">
    <property type="entry name" value="GH18_2"/>
    <property type="match status" value="3"/>
</dbReference>
<dbReference type="GO" id="GO:0005576">
    <property type="term" value="C:extracellular region"/>
    <property type="evidence" value="ECO:0007669"/>
    <property type="project" value="UniProtKB-SubCell"/>
</dbReference>
<dbReference type="SUPFAM" id="SSF54556">
    <property type="entry name" value="Chitinase insertion domain"/>
    <property type="match status" value="3"/>
</dbReference>
<evidence type="ECO:0000256" key="6">
    <source>
        <dbReference type="ARBA" id="ARBA00023157"/>
    </source>
</evidence>
<dbReference type="InterPro" id="IPR011583">
    <property type="entry name" value="Chitinase_II/V-like_cat"/>
</dbReference>
<dbReference type="GO" id="GO:0005975">
    <property type="term" value="P:carbohydrate metabolic process"/>
    <property type="evidence" value="ECO:0007669"/>
    <property type="project" value="InterPro"/>
</dbReference>
<dbReference type="GO" id="GO:0008061">
    <property type="term" value="F:chitin binding"/>
    <property type="evidence" value="ECO:0007669"/>
    <property type="project" value="InterPro"/>
</dbReference>
<reference evidence="11" key="1">
    <citation type="submission" date="2020-05" db="UniProtKB">
        <authorList>
            <consortium name="EnsemblMetazoa"/>
        </authorList>
    </citation>
    <scope>IDENTIFICATION</scope>
    <source>
        <strain evidence="11">Yale</strain>
    </source>
</reference>
<comment type="function">
    <text evidence="8">Cooperates with insulin-like peptides to stimulate the proliferation, polarization and motility of imaginal disk cells. May act by stabilizing the binding of insulin-like peptides to its receptor through a simultaneous interaction with both molecules to form a multiprotein signaling complex.</text>
</comment>
<keyword evidence="12" id="KW-1185">Reference proteome</keyword>
<evidence type="ECO:0000256" key="7">
    <source>
        <dbReference type="ARBA" id="ARBA00023180"/>
    </source>
</evidence>
<proteinExistence type="inferred from homology"/>
<dbReference type="Gene3D" id="3.10.50.10">
    <property type="match status" value="3"/>
</dbReference>
<protein>
    <recommendedName>
        <fullName evidence="10">GH18 domain-containing protein</fullName>
    </recommendedName>
</protein>
<comment type="subcellular location">
    <subcellularLocation>
        <location evidence="1">Secreted</location>
    </subcellularLocation>
</comment>
<feature type="signal peptide" evidence="9">
    <location>
        <begin position="1"/>
        <end position="20"/>
    </location>
</feature>
<name>A0A1B0FHE4_GLOMM</name>
<organism evidence="11 12">
    <name type="scientific">Glossina morsitans morsitans</name>
    <name type="common">Savannah tsetse fly</name>
    <dbReference type="NCBI Taxonomy" id="37546"/>
    <lineage>
        <taxon>Eukaryota</taxon>
        <taxon>Metazoa</taxon>
        <taxon>Ecdysozoa</taxon>
        <taxon>Arthropoda</taxon>
        <taxon>Hexapoda</taxon>
        <taxon>Insecta</taxon>
        <taxon>Pterygota</taxon>
        <taxon>Neoptera</taxon>
        <taxon>Endopterygota</taxon>
        <taxon>Diptera</taxon>
        <taxon>Brachycera</taxon>
        <taxon>Muscomorpha</taxon>
        <taxon>Hippoboscoidea</taxon>
        <taxon>Glossinidae</taxon>
        <taxon>Glossina</taxon>
    </lineage>
</organism>
<evidence type="ECO:0000313" key="12">
    <source>
        <dbReference type="Proteomes" id="UP000092444"/>
    </source>
</evidence>
<sequence length="1302" mass="147261">MTSLLFVILNIILTLHLCAGQTPAADNNKRLICYYDAQSYLRPGFAEMKLSFLKTAAEFCTHLIYGYADLNDDLYEISSLNVDLDMFHYKEITSLKAEFPHLRIYLSIGGDHDNGHYDAGKYMRFLESGKDRQNTFIESAIHLLKMNDFDGLDLAFKLPTNKPRKVHSEFGLLWKKFKKLFTGDFIVDPDAALHKQQYTEFVGNLARTFRNANLSLTMTVLPNVNSTWYFDVSEIYNNFEYINLFSFDFLTPLRNPEEADYTAPIYLRDEENRLAHYNIDYQMNYWVNHGCPAHKLNLGIATYGRAWKLSAKSGISCKPVVRETLGPAEPGLQSNISGLLSWPEICSKLAITNGAGYKGADAPVRKVQDLERLYGNYAFRPADDNDEHGIWISFDDPDFAGIKTNFVKTKFMGGVALYDLSYDDFRGLCTGVKFPILRSVRGHLQYKSFALTDCIVLQLYFNFLLLYVMTVGLGKLSVADLELGVQFCSHLVYGYLGINPNTYQAYSLQEDLDIHRHQFFEVTALKQKYPHLKVLLSLGGDADIDPDHPNKYMELLEGDRNRQIGFMTSVQHLIRSYGFDGLDLAYQFPKNKPRKVHSEIGTLWKKFKKVFTGNFIVDPKSDEHKEQFTTIVRDLRNILHADGYQLMLTVLPNVNSSWYFDVPAIAGFVDYVNLAAFDFLTPERNPEEADYTAPLYELQEDNRLPHYNADFQINYWLQHQFPASKIILGMATYGRAWRLSSDSGLTGTPVVPKTEGPAPAGLQSQMPGLLSWPEICAKLPNDVNRYLKGADAPLNRIGDPTKRYGVYAYRPANSDGEHGIWISYDDAESAANKASYVHSKNLGGLSLFDLSYDDFRGLCTGDKYPLLRAAKYLLITLQLVNSLESNLICFYDAQGSERDGVAKFTTTDMEISLQFCTHLIYGYAGINPDTYQVSSINPQSDVQRRHFATITALKEKFPNVKFLLSVGGDRDGEGADKYIQLLEAGRQKQSAFIESARDLLRSYNFDGLDLAFQLPRNKPRKVHSDIGMAWKSFKKLFTGDFIVDPNSDEHKEQFTDLVNDLKAVLRPHNLMLSLTVLPNVNSSWYFNAPAIINNLDFINLAAFDFTTPQRNPEEADYTAPLFSPVAEGNRLSHYNIDFQVDHWISQRIPHTKINVGVASYGRSWKMTKDSNANGFPIVTGTDGPGPAGPQTKIPGLLNWAEVCLKLPNPSNVDKSEELAPLRRVSDPTRKYGTYAYRAPNSEGEHGEWVSYEDPDTASTKATYAKNRGLGGIALFDLTLDDFHGQCTGDKFPMLRAIKYRLL</sequence>
<dbReference type="VEuPathDB" id="VectorBase:GMOY003196"/>
<dbReference type="CDD" id="cd02873">
    <property type="entry name" value="GH18_IDGF"/>
    <property type="match status" value="3"/>
</dbReference>
<dbReference type="PANTHER" id="PTHR11177">
    <property type="entry name" value="CHITINASE"/>
    <property type="match status" value="1"/>
</dbReference>